<evidence type="ECO:0000313" key="4">
    <source>
        <dbReference type="Proteomes" id="UP000671914"/>
    </source>
</evidence>
<dbReference type="KEGG" id="aarc:G127AT_05575"/>
<sequence>MELHDCFTIAELIMYEVMGLAEPGRGAEAIADGTVHRDGRCPSTSRAG</sequence>
<reference evidence="3" key="1">
    <citation type="submission" date="2021-03" db="EMBL/GenBank/DDBJ databases">
        <title>Agromyces archimandritus sp. nov., isolated from the cockroach Archimandrita tessellata.</title>
        <authorList>
            <person name="Guzman J."/>
            <person name="Ortuzar M."/>
            <person name="Poehlein A."/>
            <person name="Daniel R."/>
            <person name="Trujillo M."/>
            <person name="Vilcinskas A."/>
        </authorList>
    </citation>
    <scope>NUCLEOTIDE SEQUENCE</scope>
    <source>
        <strain evidence="3">G127AT</strain>
    </source>
</reference>
<evidence type="ECO:0000256" key="1">
    <source>
        <dbReference type="SAM" id="MobiDB-lite"/>
    </source>
</evidence>
<organism evidence="3 4">
    <name type="scientific">Agromyces archimandritae</name>
    <dbReference type="NCBI Taxonomy" id="2781962"/>
    <lineage>
        <taxon>Bacteria</taxon>
        <taxon>Bacillati</taxon>
        <taxon>Actinomycetota</taxon>
        <taxon>Actinomycetes</taxon>
        <taxon>Micrococcales</taxon>
        <taxon>Microbacteriaceae</taxon>
        <taxon>Agromyces</taxon>
    </lineage>
</organism>
<proteinExistence type="predicted"/>
<dbReference type="AlphaFoldDB" id="A0A975IPK0"/>
<dbReference type="Gene3D" id="3.40.47.10">
    <property type="match status" value="1"/>
</dbReference>
<dbReference type="Proteomes" id="UP000671914">
    <property type="component" value="Chromosome"/>
</dbReference>
<dbReference type="InterPro" id="IPR016039">
    <property type="entry name" value="Thiolase-like"/>
</dbReference>
<accession>A0A975IPK0</accession>
<evidence type="ECO:0000313" key="3">
    <source>
        <dbReference type="EMBL" id="QTX05675.1"/>
    </source>
</evidence>
<name>A0A975IPK0_9MICO</name>
<dbReference type="Pfam" id="PF22691">
    <property type="entry name" value="Thiolase_C_1"/>
    <property type="match status" value="1"/>
</dbReference>
<dbReference type="GO" id="GO:0016746">
    <property type="term" value="F:acyltransferase activity"/>
    <property type="evidence" value="ECO:0007669"/>
    <property type="project" value="InterPro"/>
</dbReference>
<evidence type="ECO:0000259" key="2">
    <source>
        <dbReference type="Pfam" id="PF22691"/>
    </source>
</evidence>
<keyword evidence="4" id="KW-1185">Reference proteome</keyword>
<feature type="region of interest" description="Disordered" evidence="1">
    <location>
        <begin position="29"/>
        <end position="48"/>
    </location>
</feature>
<dbReference type="EMBL" id="CP071696">
    <property type="protein sequence ID" value="QTX05675.1"/>
    <property type="molecule type" value="Genomic_DNA"/>
</dbReference>
<dbReference type="InterPro" id="IPR055140">
    <property type="entry name" value="Thiolase_C_2"/>
</dbReference>
<protein>
    <recommendedName>
        <fullName evidence="2">Thiolase C-terminal domain-containing protein</fullName>
    </recommendedName>
</protein>
<gene>
    <name evidence="3" type="ORF">G127AT_05575</name>
</gene>
<feature type="domain" description="Thiolase C-terminal" evidence="2">
    <location>
        <begin position="1"/>
        <end position="44"/>
    </location>
</feature>